<gene>
    <name evidence="3" type="ORF">KIN20_035796</name>
</gene>
<keyword evidence="4" id="KW-1185">Reference proteome</keyword>
<keyword evidence="2" id="KW-0812">Transmembrane</keyword>
<evidence type="ECO:0000313" key="3">
    <source>
        <dbReference type="EMBL" id="KAJ1373407.1"/>
    </source>
</evidence>
<keyword evidence="2" id="KW-0472">Membrane</keyword>
<reference evidence="3" key="1">
    <citation type="submission" date="2021-06" db="EMBL/GenBank/DDBJ databases">
        <title>Parelaphostrongylus tenuis whole genome reference sequence.</title>
        <authorList>
            <person name="Garwood T.J."/>
            <person name="Larsen P.A."/>
            <person name="Fountain-Jones N.M."/>
            <person name="Garbe J.R."/>
            <person name="Macchietto M.G."/>
            <person name="Kania S.A."/>
            <person name="Gerhold R.W."/>
            <person name="Richards J.E."/>
            <person name="Wolf T.M."/>
        </authorList>
    </citation>
    <scope>NUCLEOTIDE SEQUENCE</scope>
    <source>
        <strain evidence="3">MNPRO001-30</strain>
        <tissue evidence="3">Meninges</tissue>
    </source>
</reference>
<evidence type="ECO:0000256" key="1">
    <source>
        <dbReference type="SAM" id="MobiDB-lite"/>
    </source>
</evidence>
<evidence type="ECO:0000313" key="4">
    <source>
        <dbReference type="Proteomes" id="UP001196413"/>
    </source>
</evidence>
<keyword evidence="2" id="KW-1133">Transmembrane helix</keyword>
<comment type="caution">
    <text evidence="3">The sequence shown here is derived from an EMBL/GenBank/DDBJ whole genome shotgun (WGS) entry which is preliminary data.</text>
</comment>
<dbReference type="Proteomes" id="UP001196413">
    <property type="component" value="Unassembled WGS sequence"/>
</dbReference>
<feature type="region of interest" description="Disordered" evidence="1">
    <location>
        <begin position="39"/>
        <end position="59"/>
    </location>
</feature>
<proteinExistence type="predicted"/>
<organism evidence="3 4">
    <name type="scientific">Parelaphostrongylus tenuis</name>
    <name type="common">Meningeal worm</name>
    <dbReference type="NCBI Taxonomy" id="148309"/>
    <lineage>
        <taxon>Eukaryota</taxon>
        <taxon>Metazoa</taxon>
        <taxon>Ecdysozoa</taxon>
        <taxon>Nematoda</taxon>
        <taxon>Chromadorea</taxon>
        <taxon>Rhabditida</taxon>
        <taxon>Rhabditina</taxon>
        <taxon>Rhabditomorpha</taxon>
        <taxon>Strongyloidea</taxon>
        <taxon>Metastrongylidae</taxon>
        <taxon>Parelaphostrongylus</taxon>
    </lineage>
</organism>
<protein>
    <submittedName>
        <fullName evidence="3">Uncharacterized protein</fullName>
    </submittedName>
</protein>
<feature type="transmembrane region" description="Helical" evidence="2">
    <location>
        <begin position="90"/>
        <end position="111"/>
    </location>
</feature>
<name>A0AAD5RBZ4_PARTN</name>
<accession>A0AAD5RBZ4</accession>
<dbReference type="AlphaFoldDB" id="A0AAD5RBZ4"/>
<evidence type="ECO:0000256" key="2">
    <source>
        <dbReference type="SAM" id="Phobius"/>
    </source>
</evidence>
<dbReference type="EMBL" id="JAHQIW010007278">
    <property type="protein sequence ID" value="KAJ1373407.1"/>
    <property type="molecule type" value="Genomic_DNA"/>
</dbReference>
<sequence length="146" mass="16765">MDGYVTVVQQNVPEKADMQPSCRSKPRTRQGFRHYLKEDNRAGLRGSETSEGVGTRHHERMATMPSRLDNEYAEGNLEASLQKFGIQNQMLFGIMCLSLLVPYSVTPYSSLSTMIYYKQKREALVEPISKFFYSEIRNIDSQSIKE</sequence>